<accession>A0A2A6FR06</accession>
<dbReference type="Gene3D" id="2.30.40.10">
    <property type="entry name" value="Urease, subunit C, domain 1"/>
    <property type="match status" value="1"/>
</dbReference>
<gene>
    <name evidence="2" type="ORF">B5766_06935</name>
</gene>
<dbReference type="Proteomes" id="UP000219994">
    <property type="component" value="Unassembled WGS sequence"/>
</dbReference>
<keyword evidence="2" id="KW-0378">Hydrolase</keyword>
<dbReference type="AlphaFoldDB" id="A0A2A6FR06"/>
<dbReference type="CDD" id="cd01299">
    <property type="entry name" value="Met_dep_hydrolase_A"/>
    <property type="match status" value="1"/>
</dbReference>
<dbReference type="SUPFAM" id="SSF51338">
    <property type="entry name" value="Composite domain of metallo-dependent hydrolases"/>
    <property type="match status" value="1"/>
</dbReference>
<proteinExistence type="predicted"/>
<feature type="domain" description="Amidohydrolase-related" evidence="1">
    <location>
        <begin position="55"/>
        <end position="382"/>
    </location>
</feature>
<dbReference type="InterPro" id="IPR032466">
    <property type="entry name" value="Metal_Hydrolase"/>
</dbReference>
<evidence type="ECO:0000259" key="1">
    <source>
        <dbReference type="Pfam" id="PF01979"/>
    </source>
</evidence>
<evidence type="ECO:0000313" key="2">
    <source>
        <dbReference type="EMBL" id="PDQ35325.1"/>
    </source>
</evidence>
<name>A0A2A6FR06_9MICO</name>
<dbReference type="InterPro" id="IPR006680">
    <property type="entry name" value="Amidohydro-rel"/>
</dbReference>
<dbReference type="InterPro" id="IPR057744">
    <property type="entry name" value="OTAase-like"/>
</dbReference>
<dbReference type="PANTHER" id="PTHR43135">
    <property type="entry name" value="ALPHA-D-RIBOSE 1-METHYLPHOSPHONATE 5-TRIPHOSPHATE DIPHOSPHATASE"/>
    <property type="match status" value="1"/>
</dbReference>
<comment type="caution">
    <text evidence="2">The sequence shown here is derived from an EMBL/GenBank/DDBJ whole genome shotgun (WGS) entry which is preliminary data.</text>
</comment>
<reference evidence="3" key="1">
    <citation type="submission" date="2017-03" db="EMBL/GenBank/DDBJ databases">
        <authorList>
            <person name="Lund M.B."/>
        </authorList>
    </citation>
    <scope>NUCLEOTIDE SEQUENCE [LARGE SCALE GENOMIC DNA]</scope>
</reference>
<dbReference type="Gene3D" id="3.20.20.140">
    <property type="entry name" value="Metal-dependent hydrolases"/>
    <property type="match status" value="1"/>
</dbReference>
<dbReference type="PANTHER" id="PTHR43135:SF3">
    <property type="entry name" value="ALPHA-D-RIBOSE 1-METHYLPHOSPHONATE 5-TRIPHOSPHATE DIPHOSPHATASE"/>
    <property type="match status" value="1"/>
</dbReference>
<organism evidence="2 3">
    <name type="scientific">Candidatus Lumbricidiphila eiseniae</name>
    <dbReference type="NCBI Taxonomy" id="1969409"/>
    <lineage>
        <taxon>Bacteria</taxon>
        <taxon>Bacillati</taxon>
        <taxon>Actinomycetota</taxon>
        <taxon>Actinomycetes</taxon>
        <taxon>Micrococcales</taxon>
        <taxon>Microbacteriaceae</taxon>
        <taxon>Candidatus Lumbricidiphila</taxon>
    </lineage>
</organism>
<sequence>MKFSHSGDLLILNALVFDGTSPNLTETSIRIVNGSIVEIGGSSTGDKTFDARGRFVMPGLIDAHFHAYGISLNGLYNDTAPLSYVALTGAHRLEAALARGFTTVRDVAGGDNGLAAAVRQQLISSPRYYYTGPALSQTGGHGDPRTTDMLIDFACGHSNDIVDGVDGLRRAVRERFRLGAHAVKIMASGGVISPVDPIRVPQYSPEEIRAVVDEATRRGSYVAAHAYSSEAIQHAVVNGVRSIEHGNLMNEETAVLMSAHSAYLVPTLITYDAMSRRGKDMNMTPVALEKNSSVLDSGKTAIERAAAAGVPVGYGSDLLGDLEVDQLLGIRLQMEVLGTLETLRSVTSVNASLLQEETLGRIAVGAAGDILILEGNPFENPHCLWDIDVARTVVQAGRIVA</sequence>
<evidence type="ECO:0000313" key="3">
    <source>
        <dbReference type="Proteomes" id="UP000219994"/>
    </source>
</evidence>
<dbReference type="InterPro" id="IPR011059">
    <property type="entry name" value="Metal-dep_hydrolase_composite"/>
</dbReference>
<dbReference type="InterPro" id="IPR051781">
    <property type="entry name" value="Metallo-dep_Hydrolase"/>
</dbReference>
<protein>
    <submittedName>
        <fullName evidence="2">Amidohydrolase</fullName>
    </submittedName>
</protein>
<dbReference type="SUPFAM" id="SSF51556">
    <property type="entry name" value="Metallo-dependent hydrolases"/>
    <property type="match status" value="1"/>
</dbReference>
<dbReference type="EMBL" id="NAEP01000036">
    <property type="protein sequence ID" value="PDQ35325.1"/>
    <property type="molecule type" value="Genomic_DNA"/>
</dbReference>
<dbReference type="GO" id="GO:0016810">
    <property type="term" value="F:hydrolase activity, acting on carbon-nitrogen (but not peptide) bonds"/>
    <property type="evidence" value="ECO:0007669"/>
    <property type="project" value="InterPro"/>
</dbReference>
<dbReference type="Pfam" id="PF01979">
    <property type="entry name" value="Amidohydro_1"/>
    <property type="match status" value="1"/>
</dbReference>